<comment type="caution">
    <text evidence="2">The sequence shown here is derived from an EMBL/GenBank/DDBJ whole genome shotgun (WGS) entry which is preliminary data.</text>
</comment>
<evidence type="ECO:0008006" key="4">
    <source>
        <dbReference type="Google" id="ProtNLM"/>
    </source>
</evidence>
<keyword evidence="3" id="KW-1185">Reference proteome</keyword>
<sequence length="280" mass="30862">MGWKYVICGAVVLVLVVAGPFITHGNALASSLYSLITAAVATGIGIWASWKYSKNSDNERLTRYGLQAWRNVDALSVKVSQQIQAGSAGAEILQSWLLDIDQAKWSWRDLLRDLFELQERLKLEQEEVAQKYKFKIESAKDPIEKQRLEDESRIEIAKISAQAPLPISGLQNAECPSCLKNVSFPIGPEIGASAWPLCDSCGATFPVHRKGESHIHVNADAVKIPVARECPYCKHSNILKVPKNKSVKFNSRCVNCSRLFQCEGDAFALVVFAAASEATI</sequence>
<keyword evidence="1" id="KW-0812">Transmembrane</keyword>
<protein>
    <recommendedName>
        <fullName evidence="4">C2H2-type domain-containing protein</fullName>
    </recommendedName>
</protein>
<feature type="transmembrane region" description="Helical" evidence="1">
    <location>
        <begin position="28"/>
        <end position="50"/>
    </location>
</feature>
<keyword evidence="1" id="KW-1133">Transmembrane helix</keyword>
<keyword evidence="1" id="KW-0472">Membrane</keyword>
<accession>A0ABU5RT28</accession>
<evidence type="ECO:0000313" key="3">
    <source>
        <dbReference type="Proteomes" id="UP001304461"/>
    </source>
</evidence>
<dbReference type="EMBL" id="JAYGHX010000003">
    <property type="protein sequence ID" value="MEA5390904.1"/>
    <property type="molecule type" value="Genomic_DNA"/>
</dbReference>
<evidence type="ECO:0000256" key="1">
    <source>
        <dbReference type="SAM" id="Phobius"/>
    </source>
</evidence>
<gene>
    <name evidence="2" type="ORF">VB738_06480</name>
</gene>
<dbReference type="Proteomes" id="UP001304461">
    <property type="component" value="Unassembled WGS sequence"/>
</dbReference>
<reference evidence="2 3" key="1">
    <citation type="submission" date="2023-12" db="EMBL/GenBank/DDBJ databases">
        <title>Baltic Sea Cyanobacteria.</title>
        <authorList>
            <person name="Delbaje E."/>
            <person name="Fewer D.P."/>
            <person name="Shishido T.K."/>
        </authorList>
    </citation>
    <scope>NUCLEOTIDE SEQUENCE [LARGE SCALE GENOMIC DNA]</scope>
    <source>
        <strain evidence="2 3">UHCC 0139</strain>
    </source>
</reference>
<name>A0ABU5RT28_9CYAN</name>
<proteinExistence type="predicted"/>
<organism evidence="2 3">
    <name type="scientific">Cyanobium gracile UHCC 0139</name>
    <dbReference type="NCBI Taxonomy" id="3110308"/>
    <lineage>
        <taxon>Bacteria</taxon>
        <taxon>Bacillati</taxon>
        <taxon>Cyanobacteriota</taxon>
        <taxon>Cyanophyceae</taxon>
        <taxon>Synechococcales</taxon>
        <taxon>Prochlorococcaceae</taxon>
        <taxon>Cyanobium</taxon>
    </lineage>
</organism>
<evidence type="ECO:0000313" key="2">
    <source>
        <dbReference type="EMBL" id="MEA5390904.1"/>
    </source>
</evidence>
<dbReference type="RefSeq" id="WP_323304976.1">
    <property type="nucleotide sequence ID" value="NZ_JAYGHX010000003.1"/>
</dbReference>